<organism evidence="1">
    <name type="scientific">Sesamum radiatum</name>
    <name type="common">Black benniseed</name>
    <dbReference type="NCBI Taxonomy" id="300843"/>
    <lineage>
        <taxon>Eukaryota</taxon>
        <taxon>Viridiplantae</taxon>
        <taxon>Streptophyta</taxon>
        <taxon>Embryophyta</taxon>
        <taxon>Tracheophyta</taxon>
        <taxon>Spermatophyta</taxon>
        <taxon>Magnoliopsida</taxon>
        <taxon>eudicotyledons</taxon>
        <taxon>Gunneridae</taxon>
        <taxon>Pentapetalae</taxon>
        <taxon>asterids</taxon>
        <taxon>lamiids</taxon>
        <taxon>Lamiales</taxon>
        <taxon>Pedaliaceae</taxon>
        <taxon>Sesamum</taxon>
    </lineage>
</organism>
<reference evidence="1" key="2">
    <citation type="journal article" date="2024" name="Plant">
        <title>Genomic evolution and insights into agronomic trait innovations of Sesamum species.</title>
        <authorList>
            <person name="Miao H."/>
            <person name="Wang L."/>
            <person name="Qu L."/>
            <person name="Liu H."/>
            <person name="Sun Y."/>
            <person name="Le M."/>
            <person name="Wang Q."/>
            <person name="Wei S."/>
            <person name="Zheng Y."/>
            <person name="Lin W."/>
            <person name="Duan Y."/>
            <person name="Cao H."/>
            <person name="Xiong S."/>
            <person name="Wang X."/>
            <person name="Wei L."/>
            <person name="Li C."/>
            <person name="Ma Q."/>
            <person name="Ju M."/>
            <person name="Zhao R."/>
            <person name="Li G."/>
            <person name="Mu C."/>
            <person name="Tian Q."/>
            <person name="Mei H."/>
            <person name="Zhang T."/>
            <person name="Gao T."/>
            <person name="Zhang H."/>
        </authorList>
    </citation>
    <scope>NUCLEOTIDE SEQUENCE</scope>
    <source>
        <strain evidence="1">G02</strain>
    </source>
</reference>
<accession>A0AAW2K556</accession>
<name>A0AAW2K556_SESRA</name>
<dbReference type="EMBL" id="JACGWJ010000030">
    <property type="protein sequence ID" value="KAL0301785.1"/>
    <property type="molecule type" value="Genomic_DNA"/>
</dbReference>
<comment type="caution">
    <text evidence="1">The sequence shown here is derived from an EMBL/GenBank/DDBJ whole genome shotgun (WGS) entry which is preliminary data.</text>
</comment>
<gene>
    <name evidence="1" type="ORF">Sradi_6455300</name>
</gene>
<dbReference type="AlphaFoldDB" id="A0AAW2K556"/>
<reference evidence="1" key="1">
    <citation type="submission" date="2020-06" db="EMBL/GenBank/DDBJ databases">
        <authorList>
            <person name="Li T."/>
            <person name="Hu X."/>
            <person name="Zhang T."/>
            <person name="Song X."/>
            <person name="Zhang H."/>
            <person name="Dai N."/>
            <person name="Sheng W."/>
            <person name="Hou X."/>
            <person name="Wei L."/>
        </authorList>
    </citation>
    <scope>NUCLEOTIDE SEQUENCE</scope>
    <source>
        <strain evidence="1">G02</strain>
        <tissue evidence="1">Leaf</tissue>
    </source>
</reference>
<protein>
    <submittedName>
        <fullName evidence="1">Uncharacterized protein</fullName>
    </submittedName>
</protein>
<proteinExistence type="predicted"/>
<sequence length="107" mass="11458">MLIYARARRASNLVAGFLARDLKKSSSNNSCAKALALTSWVADGTSKAAMSLEALLPYGEWRRGLIRSFGAPCYWRINAGLGNKIHGSFLSQSGVTGRTIAAKPGQK</sequence>
<evidence type="ECO:0000313" key="1">
    <source>
        <dbReference type="EMBL" id="KAL0301785.1"/>
    </source>
</evidence>